<proteinExistence type="predicted"/>
<evidence type="ECO:0000313" key="2">
    <source>
        <dbReference type="Proteomes" id="UP000183253"/>
    </source>
</evidence>
<protein>
    <submittedName>
        <fullName evidence="1">Phage uncharacterized protein (Putative large terminase), C-terminal domain-containing protein</fullName>
    </submittedName>
</protein>
<dbReference type="OrthoDB" id="1327410at2"/>
<reference evidence="1 2" key="1">
    <citation type="submission" date="2016-10" db="EMBL/GenBank/DDBJ databases">
        <authorList>
            <person name="de Groot N.N."/>
        </authorList>
    </citation>
    <scope>NUCLEOTIDE SEQUENCE [LARGE SCALE GENOMIC DNA]</scope>
    <source>
        <strain evidence="1 2">DSM 25383</strain>
    </source>
</reference>
<name>A0A1H4DC84_9BACT</name>
<dbReference type="InterPro" id="IPR027417">
    <property type="entry name" value="P-loop_NTPase"/>
</dbReference>
<dbReference type="RefSeq" id="WP_010260742.1">
    <property type="nucleotide sequence ID" value="NZ_CAEG01000005.1"/>
</dbReference>
<dbReference type="STRING" id="1033731.SAMN05444145_105229"/>
<dbReference type="EMBL" id="FNRI01000005">
    <property type="protein sequence ID" value="SEA70341.1"/>
    <property type="molecule type" value="Genomic_DNA"/>
</dbReference>
<gene>
    <name evidence="1" type="ORF">SAMN05444145_105229</name>
</gene>
<evidence type="ECO:0000313" key="1">
    <source>
        <dbReference type="EMBL" id="SEA70341.1"/>
    </source>
</evidence>
<organism evidence="1 2">
    <name type="scientific">Alistipes timonensis JC136</name>
    <dbReference type="NCBI Taxonomy" id="1033731"/>
    <lineage>
        <taxon>Bacteria</taxon>
        <taxon>Pseudomonadati</taxon>
        <taxon>Bacteroidota</taxon>
        <taxon>Bacteroidia</taxon>
        <taxon>Bacteroidales</taxon>
        <taxon>Rikenellaceae</taxon>
        <taxon>Alistipes</taxon>
    </lineage>
</organism>
<sequence length="504" mass="58129">MAAASKKYKEAWERWVLHCQDIKSATTKTAKGEDKDQQARIKRAKSDYAYFVQTYFPHLAVKACGKFQIDAASYILKNDRARCVFEWARGHAKSSHISLMIPLWLKIQDNRQPMVMVLVSKSRDAAKRLLGDLQAEFESNDLYIHDFGAQKGEGLWTDGEFVTASGDMFIALGRGQTPRGIKKRGIRVNYISIDDIDDDEMCRNPRRVGDTVDWCLSALYGTMEMGRGRFVLVGNRIGRKSVLGDMAERPHFYHTVVNALDARGRPVWKENYTLEEIHNNRVEMGERRFQKEYMNNPVNEGTIFEEKYIRFGKMLRMREYRGIICYTDPSFKSSATADYKATMLVGITPQGKYHVLKAYADQTKVSTMVEWHYDAHDYVGDNPTRYEMEAGFMQDLLLDEFRKYGEKVGYQIPIVGDTRKKPDKFARIEALQPLFERGDIIFNELERDSQGMQVLIEQLLCFEKGSKVHDDAPDALEGAIWKLSNSVRKTNNRYAVGQRASRRW</sequence>
<dbReference type="Gene3D" id="3.40.50.300">
    <property type="entry name" value="P-loop containing nucleotide triphosphate hydrolases"/>
    <property type="match status" value="1"/>
</dbReference>
<accession>A0A1H4DC84</accession>
<keyword evidence="2" id="KW-1185">Reference proteome</keyword>
<dbReference type="Proteomes" id="UP000183253">
    <property type="component" value="Unassembled WGS sequence"/>
</dbReference>
<dbReference type="AlphaFoldDB" id="A0A1H4DC84"/>